<name>A0ABN1TJS5_9ACTN</name>
<evidence type="ECO:0000313" key="3">
    <source>
        <dbReference type="Proteomes" id="UP001501581"/>
    </source>
</evidence>
<evidence type="ECO:0000259" key="1">
    <source>
        <dbReference type="Pfam" id="PF00535"/>
    </source>
</evidence>
<dbReference type="Pfam" id="PF00535">
    <property type="entry name" value="Glycos_transf_2"/>
    <property type="match status" value="1"/>
</dbReference>
<reference evidence="2 3" key="1">
    <citation type="journal article" date="2019" name="Int. J. Syst. Evol. Microbiol.">
        <title>The Global Catalogue of Microorganisms (GCM) 10K type strain sequencing project: providing services to taxonomists for standard genome sequencing and annotation.</title>
        <authorList>
            <consortium name="The Broad Institute Genomics Platform"/>
            <consortium name="The Broad Institute Genome Sequencing Center for Infectious Disease"/>
            <person name="Wu L."/>
            <person name="Ma J."/>
        </authorList>
    </citation>
    <scope>NUCLEOTIDE SEQUENCE [LARGE SCALE GENOMIC DNA]</scope>
    <source>
        <strain evidence="2 3">JCM 13008</strain>
    </source>
</reference>
<proteinExistence type="predicted"/>
<dbReference type="Proteomes" id="UP001501581">
    <property type="component" value="Unassembled WGS sequence"/>
</dbReference>
<accession>A0ABN1TJS5</accession>
<sequence length="312" mass="33929">MSASTPSEQGLPALDVVIATRNRPQLLAEALAAVLDQDYPGLITVHVVFDQSEPDPSIAAAAAGRAERRVLVHRNERTPGLAGARNSGILAGTAPLVAFCDDDDVWLPQKATRQIAELLDSGADTVVSGIVVEYDGERTERVPRIEDLEISALVRNRVMEAHPSTVTVRREALLERIGLVDEEIPGSYGEDFDWIIRAAQNGPLALAAAPLVRVRWGGSQFSQNWDVIVRAIDYGLVKHQVFHADRRALARLQGRRAFALAALHRRGALRAAAQTVRTAPSERRAYLAAAVALRLVSAERLLDLAHRRGHGI</sequence>
<organism evidence="2 3">
    <name type="scientific">Nocardioides dubius</name>
    <dbReference type="NCBI Taxonomy" id="317019"/>
    <lineage>
        <taxon>Bacteria</taxon>
        <taxon>Bacillati</taxon>
        <taxon>Actinomycetota</taxon>
        <taxon>Actinomycetes</taxon>
        <taxon>Propionibacteriales</taxon>
        <taxon>Nocardioidaceae</taxon>
        <taxon>Nocardioides</taxon>
    </lineage>
</organism>
<keyword evidence="3" id="KW-1185">Reference proteome</keyword>
<dbReference type="SUPFAM" id="SSF53448">
    <property type="entry name" value="Nucleotide-diphospho-sugar transferases"/>
    <property type="match status" value="1"/>
</dbReference>
<dbReference type="PANTHER" id="PTHR43685:SF2">
    <property type="entry name" value="GLYCOSYLTRANSFERASE 2-LIKE DOMAIN-CONTAINING PROTEIN"/>
    <property type="match status" value="1"/>
</dbReference>
<dbReference type="CDD" id="cd00761">
    <property type="entry name" value="Glyco_tranf_GTA_type"/>
    <property type="match status" value="1"/>
</dbReference>
<dbReference type="Gene3D" id="3.90.550.10">
    <property type="entry name" value="Spore Coat Polysaccharide Biosynthesis Protein SpsA, Chain A"/>
    <property type="match status" value="1"/>
</dbReference>
<dbReference type="InterPro" id="IPR029044">
    <property type="entry name" value="Nucleotide-diphossugar_trans"/>
</dbReference>
<protein>
    <recommendedName>
        <fullName evidence="1">Glycosyltransferase 2-like domain-containing protein</fullName>
    </recommendedName>
</protein>
<dbReference type="InterPro" id="IPR050834">
    <property type="entry name" value="Glycosyltransf_2"/>
</dbReference>
<gene>
    <name evidence="2" type="ORF">GCM10009668_02040</name>
</gene>
<dbReference type="InterPro" id="IPR001173">
    <property type="entry name" value="Glyco_trans_2-like"/>
</dbReference>
<comment type="caution">
    <text evidence="2">The sequence shown here is derived from an EMBL/GenBank/DDBJ whole genome shotgun (WGS) entry which is preliminary data.</text>
</comment>
<feature type="domain" description="Glycosyltransferase 2-like" evidence="1">
    <location>
        <begin position="16"/>
        <end position="172"/>
    </location>
</feature>
<dbReference type="PANTHER" id="PTHR43685">
    <property type="entry name" value="GLYCOSYLTRANSFERASE"/>
    <property type="match status" value="1"/>
</dbReference>
<dbReference type="EMBL" id="BAAALG010000001">
    <property type="protein sequence ID" value="GAA1090939.1"/>
    <property type="molecule type" value="Genomic_DNA"/>
</dbReference>
<dbReference type="RefSeq" id="WP_343990402.1">
    <property type="nucleotide sequence ID" value="NZ_BAAALG010000001.1"/>
</dbReference>
<evidence type="ECO:0000313" key="2">
    <source>
        <dbReference type="EMBL" id="GAA1090939.1"/>
    </source>
</evidence>